<keyword evidence="3" id="KW-1185">Reference proteome</keyword>
<dbReference type="AlphaFoldDB" id="A0A1A9LGQ8"/>
<sequence>MNIPKYILVIAAIIIISIIGMGIYFVGQISSTYPPIETYKLNYSKLQFENKLKSIELKDEYKVSFTDTTGVDPDSEYNYYFNILDKQTNDKYLLTFKADKTFFKDEQVKLSLIGLTNEMTNKVVYEIDSDSEKVKEMFENKLLLEIEK</sequence>
<evidence type="ECO:0000313" key="2">
    <source>
        <dbReference type="EMBL" id="OAD92287.1"/>
    </source>
</evidence>
<evidence type="ECO:0000313" key="3">
    <source>
        <dbReference type="Proteomes" id="UP000077552"/>
    </source>
</evidence>
<keyword evidence="1" id="KW-0812">Transmembrane</keyword>
<comment type="caution">
    <text evidence="2">The sequence shown here is derived from an EMBL/GenBank/DDBJ whole genome shotgun (WGS) entry which is preliminary data.</text>
</comment>
<proteinExistence type="predicted"/>
<keyword evidence="1" id="KW-0472">Membrane</keyword>
<keyword evidence="1" id="KW-1133">Transmembrane helix</keyword>
<evidence type="ECO:0000256" key="1">
    <source>
        <dbReference type="SAM" id="Phobius"/>
    </source>
</evidence>
<organism evidence="2 3">
    <name type="scientific">Aequorivita soesokkakensis</name>
    <dbReference type="NCBI Taxonomy" id="1385699"/>
    <lineage>
        <taxon>Bacteria</taxon>
        <taxon>Pseudomonadati</taxon>
        <taxon>Bacteroidota</taxon>
        <taxon>Flavobacteriia</taxon>
        <taxon>Flavobacteriales</taxon>
        <taxon>Flavobacteriaceae</taxon>
        <taxon>Aequorivita</taxon>
    </lineage>
</organism>
<dbReference type="EMBL" id="LXIE01000002">
    <property type="protein sequence ID" value="OAD92287.1"/>
    <property type="molecule type" value="Genomic_DNA"/>
</dbReference>
<dbReference type="Proteomes" id="UP000077552">
    <property type="component" value="Unassembled WGS sequence"/>
</dbReference>
<reference evidence="2 3" key="1">
    <citation type="submission" date="2016-05" db="EMBL/GenBank/DDBJ databases">
        <title>Genome sequencing of Vitellibacter soesokkakensis RSSK-12.</title>
        <authorList>
            <person name="Thevarajoo S."/>
            <person name="Selvaratnam C."/>
            <person name="Goh K.M."/>
            <person name="Chan K.-G."/>
            <person name="Chong C.S."/>
        </authorList>
    </citation>
    <scope>NUCLEOTIDE SEQUENCE [LARGE SCALE GENOMIC DNA]</scope>
    <source>
        <strain evidence="2 3">RSSK-12</strain>
    </source>
</reference>
<accession>A0A1A9LGQ8</accession>
<name>A0A1A9LGQ8_9FLAO</name>
<dbReference type="STRING" id="1385699.A7A78_08595"/>
<feature type="transmembrane region" description="Helical" evidence="1">
    <location>
        <begin position="6"/>
        <end position="26"/>
    </location>
</feature>
<gene>
    <name evidence="2" type="ORF">A7A78_08595</name>
</gene>
<dbReference type="RefSeq" id="WP_068760942.1">
    <property type="nucleotide sequence ID" value="NZ_LXIE01000002.1"/>
</dbReference>
<protein>
    <submittedName>
        <fullName evidence="2">Uncharacterized protein</fullName>
    </submittedName>
</protein>